<dbReference type="GO" id="GO:0006171">
    <property type="term" value="P:cAMP biosynthetic process"/>
    <property type="evidence" value="ECO:0007669"/>
    <property type="project" value="UniProtKB-KW"/>
</dbReference>
<evidence type="ECO:0000256" key="23">
    <source>
        <dbReference type="ARBA" id="ARBA00054660"/>
    </source>
</evidence>
<feature type="domain" description="Guanylate cyclase" evidence="28">
    <location>
        <begin position="350"/>
        <end position="427"/>
    </location>
</feature>
<dbReference type="FunFam" id="3.30.70.1230:FF:000017">
    <property type="entry name" value="Adenylate cyclase type 10"/>
    <property type="match status" value="1"/>
</dbReference>
<dbReference type="GO" id="GO:0048471">
    <property type="term" value="C:perinuclear region of cytoplasm"/>
    <property type="evidence" value="ECO:0007669"/>
    <property type="project" value="UniProtKB-SubCell"/>
</dbReference>
<keyword evidence="13" id="KW-0677">Repeat</keyword>
<evidence type="ECO:0000259" key="28">
    <source>
        <dbReference type="PROSITE" id="PS50125"/>
    </source>
</evidence>
<evidence type="ECO:0000256" key="21">
    <source>
        <dbReference type="ARBA" id="ARBA00023242"/>
    </source>
</evidence>
<keyword evidence="22" id="KW-0966">Cell projection</keyword>
<evidence type="ECO:0000256" key="26">
    <source>
        <dbReference type="ARBA" id="ARBA00081854"/>
    </source>
</evidence>
<evidence type="ECO:0000256" key="7">
    <source>
        <dbReference type="ARBA" id="ARBA00004413"/>
    </source>
</evidence>
<name>A0A091E223_FUKDA</name>
<evidence type="ECO:0000256" key="1">
    <source>
        <dbReference type="ARBA" id="ARBA00001593"/>
    </source>
</evidence>
<dbReference type="FunFam" id="3.30.70.1230:FF:000021">
    <property type="entry name" value="Adenylate cyclase type 10"/>
    <property type="match status" value="1"/>
</dbReference>
<dbReference type="eggNOG" id="ENOG502QPPT">
    <property type="taxonomic scope" value="Eukaryota"/>
</dbReference>
<dbReference type="InterPro" id="IPR001054">
    <property type="entry name" value="A/G_cyclase"/>
</dbReference>
<comment type="cofactor">
    <cofactor evidence="2">
        <name>Mn(2+)</name>
        <dbReference type="ChEBI" id="CHEBI:29035"/>
    </cofactor>
</comment>
<evidence type="ECO:0000313" key="29">
    <source>
        <dbReference type="EMBL" id="KFO29116.1"/>
    </source>
</evidence>
<evidence type="ECO:0000256" key="16">
    <source>
        <dbReference type="ARBA" id="ARBA00022842"/>
    </source>
</evidence>
<feature type="region of interest" description="Disordered" evidence="27">
    <location>
        <begin position="1646"/>
        <end position="1675"/>
    </location>
</feature>
<dbReference type="EMBL" id="KN122647">
    <property type="protein sequence ID" value="KFO29116.1"/>
    <property type="molecule type" value="Genomic_DNA"/>
</dbReference>
<keyword evidence="19" id="KW-0206">Cytoskeleton</keyword>
<comment type="subcellular location">
    <subcellularLocation>
        <location evidence="7">Cell membrane</location>
        <topology evidence="7">Peripheral membrane protein</topology>
        <orientation evidence="7">Cytoplasmic side</orientation>
    </subcellularLocation>
    <subcellularLocation>
        <location evidence="5">Cell projection</location>
        <location evidence="5">Cilium</location>
    </subcellularLocation>
    <subcellularLocation>
        <location evidence="6">Cytoplasm</location>
        <location evidence="6">Cytoskeleton</location>
    </subcellularLocation>
    <subcellularLocation>
        <location evidence="8">Cytoplasm</location>
        <location evidence="8">Perinuclear region</location>
    </subcellularLocation>
    <subcellularLocation>
        <location evidence="4">Nucleus</location>
    </subcellularLocation>
</comment>
<keyword evidence="18" id="KW-0472">Membrane</keyword>
<evidence type="ECO:0000256" key="10">
    <source>
        <dbReference type="ARBA" id="ARBA00022475"/>
    </source>
</evidence>
<evidence type="ECO:0000256" key="20">
    <source>
        <dbReference type="ARBA" id="ARBA00023239"/>
    </source>
</evidence>
<evidence type="ECO:0000256" key="5">
    <source>
        <dbReference type="ARBA" id="ARBA00004138"/>
    </source>
</evidence>
<evidence type="ECO:0000256" key="27">
    <source>
        <dbReference type="SAM" id="MobiDB-lite"/>
    </source>
</evidence>
<keyword evidence="15" id="KW-0067">ATP-binding</keyword>
<evidence type="ECO:0000256" key="11">
    <source>
        <dbReference type="ARBA" id="ARBA00022490"/>
    </source>
</evidence>
<dbReference type="SUPFAM" id="SSF55073">
    <property type="entry name" value="Nucleotide cyclase"/>
    <property type="match status" value="2"/>
</dbReference>
<comment type="cofactor">
    <cofactor evidence="3">
        <name>Mg(2+)</name>
        <dbReference type="ChEBI" id="CHEBI:18420"/>
    </cofactor>
</comment>
<evidence type="ECO:0000256" key="12">
    <source>
        <dbReference type="ARBA" id="ARBA00022723"/>
    </source>
</evidence>
<keyword evidence="12" id="KW-0479">Metal-binding</keyword>
<evidence type="ECO:0000256" key="25">
    <source>
        <dbReference type="ARBA" id="ARBA00078060"/>
    </source>
</evidence>
<evidence type="ECO:0000256" key="22">
    <source>
        <dbReference type="ARBA" id="ARBA00023273"/>
    </source>
</evidence>
<keyword evidence="30" id="KW-1185">Reference proteome</keyword>
<dbReference type="Pfam" id="PF00211">
    <property type="entry name" value="Guanylate_cyc"/>
    <property type="match status" value="2"/>
</dbReference>
<proteinExistence type="predicted"/>
<evidence type="ECO:0000256" key="14">
    <source>
        <dbReference type="ARBA" id="ARBA00022741"/>
    </source>
</evidence>
<dbReference type="InterPro" id="IPR029787">
    <property type="entry name" value="Nucleotide_cyclase"/>
</dbReference>
<evidence type="ECO:0000313" key="30">
    <source>
        <dbReference type="Proteomes" id="UP000028990"/>
    </source>
</evidence>
<evidence type="ECO:0000256" key="15">
    <source>
        <dbReference type="ARBA" id="ARBA00022840"/>
    </source>
</evidence>
<evidence type="ECO:0000256" key="4">
    <source>
        <dbReference type="ARBA" id="ARBA00004123"/>
    </source>
</evidence>
<evidence type="ECO:0000256" key="19">
    <source>
        <dbReference type="ARBA" id="ARBA00023212"/>
    </source>
</evidence>
<dbReference type="GO" id="GO:0005929">
    <property type="term" value="C:cilium"/>
    <property type="evidence" value="ECO:0007669"/>
    <property type="project" value="UniProtKB-SubCell"/>
</dbReference>
<evidence type="ECO:0000256" key="2">
    <source>
        <dbReference type="ARBA" id="ARBA00001936"/>
    </source>
</evidence>
<dbReference type="PANTHER" id="PTHR16305">
    <property type="entry name" value="TESTICULAR SOLUBLE ADENYLYL CYCLASE"/>
    <property type="match status" value="1"/>
</dbReference>
<accession>A0A091E223</accession>
<dbReference type="CDD" id="cd07302">
    <property type="entry name" value="CHD"/>
    <property type="match status" value="2"/>
</dbReference>
<dbReference type="GO" id="GO:0035556">
    <property type="term" value="P:intracellular signal transduction"/>
    <property type="evidence" value="ECO:0007669"/>
    <property type="project" value="InterPro"/>
</dbReference>
<dbReference type="EC" id="4.6.1.1" evidence="9"/>
<evidence type="ECO:0000256" key="17">
    <source>
        <dbReference type="ARBA" id="ARBA00022998"/>
    </source>
</evidence>
<evidence type="ECO:0000256" key="3">
    <source>
        <dbReference type="ARBA" id="ARBA00001946"/>
    </source>
</evidence>
<dbReference type="FunFam" id="3.40.50.300:FF:001623">
    <property type="entry name" value="Adenylate cyclase type 10"/>
    <property type="match status" value="1"/>
</dbReference>
<dbReference type="GO" id="GO:0005634">
    <property type="term" value="C:nucleus"/>
    <property type="evidence" value="ECO:0007669"/>
    <property type="project" value="UniProtKB-SubCell"/>
</dbReference>
<organism evidence="29 30">
    <name type="scientific">Fukomys damarensis</name>
    <name type="common">Damaraland mole rat</name>
    <name type="synonym">Cryptomys damarensis</name>
    <dbReference type="NCBI Taxonomy" id="885580"/>
    <lineage>
        <taxon>Eukaryota</taxon>
        <taxon>Metazoa</taxon>
        <taxon>Chordata</taxon>
        <taxon>Craniata</taxon>
        <taxon>Vertebrata</taxon>
        <taxon>Euteleostomi</taxon>
        <taxon>Mammalia</taxon>
        <taxon>Eutheria</taxon>
        <taxon>Euarchontoglires</taxon>
        <taxon>Glires</taxon>
        <taxon>Rodentia</taxon>
        <taxon>Hystricomorpha</taxon>
        <taxon>Bathyergidae</taxon>
        <taxon>Fukomys</taxon>
    </lineage>
</organism>
<sequence length="1690" mass="193235">MNTQKESQDNAIVRIAAHLPDLIVYGNFSPERPSVDYFDGVLMFVDISGKCQRDAWLYGFTAMTEKFSTAMYMDRGAEQLVDILNHYISAIVEKVLLFGGDILKFAGDALLALWKVERKQLKNTITVVVKCSLEIHGLFDEKEMEEEGLDIQVKIGLSAGHITMVVFGDERRNYFLVTGQAVDDVRLAQNLAQMNDVILSPNCWQLCDRNMVEMEKIPDQRAVKVKFLKLPPTFNFDEFFKKCMTFMNYYPSSQLKTLRLACLLESNAELEGSLQKYLMESILKQIDDRQLHGYLSELRPVTIVFVNLLFKDRSKVEAIGSAIQSACEHITSVLQAFRGQINKVFMFDKGCSFLCVFGFPGEKEPNEVTHALESAVDIFDFCSKVPKIHTVSIGVASGIVFCGIIGHSTRHEYTVIGRKVNIAARMMMYYPGVVTCDSVTYSSSSLPAYFFKELPKKVMKGVADSGPVYQCLGLNEEVVFGMANLRAKGNESYPLLGRDKEIKYFMDNMKKFLITGCSRVLIYEGNPGYGKSQILKEIEYLAQGERHRTVAIALTKISFHQNFYTIQIFMANVLGLDTCKHYKERQINIQNKVRKLMKENFYCLLNDIFHVQFPTSREISRMNALKKQKQVEKLFMKMLEKTSRGERIILIIDEAQFVDHTSWAFLEKLIQTVPIFIIMSLSPFVEDPCAAATAIMKNRNTTYITLGAVLPKDIRNKACFDLNVTGISRELDMYLVEGSCGIPFYCEELLLNLDHHKVLLYRAMESGEKSSMTWNNMFKVSLIQLDSMSLSHQMLVRCAAITGLTCTTELLFQILPCWNVKMMIEALTTLVEADVFVCFQNGRDLRLAQQQDASFEVHHRSSALQPSDGTDDKDKDRELQELHNEVIQCHIIRFCKPMMQKAAYELWLKDEKRAMHLKCAHFLEENAHRCGRCQGTDFVPYHHFAVDIWLNKLDMDTMRNLATPHSCLSEEEAPASRLELRKKPELFPEDLSPEEIKEKILGFFDTVIDKMQQGEETLVPQEPCQCEDILTVVILPLAQHFVALEENHKALYYFLEIASACLLLGDNYMAYVHLNEGHRLLRILKKEKTWSHTFELATFYTLKGQICFNMGQMVLAKKTLRKALRLLNRVFPHNLLSLFFHDHMERKKHSHYLNQQVQDSPPGRKRLAELYQQEACFSLLWKIYSCSDYFHKCYAHLTAMMQVNTALETQNDFQIVKAFLDYSLFHQLAGHQGVWFPYELKAMELIAHLPLEGEAIEMVAYVAHVLSHIKFFMGHLDLAIELGFRAQKMWALLQNPNKYCSVLCRLSSSLLLRNRYKQLIPVLQSLWRLSSEEEHIFSKAYFYFMCLDIMLYCGACGFRTVRRGEMGPGSCTSLSLPEPPTSPIYWLETVGRGADPELLGTPRVDGIFRHLHPVNPQSWAFILSPAGVQTPALRYARLQEWDNFTSFFSKAKSLVTRRTMTTDYYAGTVKYVEGQVLHLQRQIEEQSHKAQDSGVELLKARLPSLYPGNLENLLSQNTTGAVFHPRLYHMMAYVCMLMGDGRNCHLFLSKALEISETQGNVLEKSWLLLSKEWWYSNAELMEDQWLHTVLTLPSWEKIASGRDSTPSQCGRPGLPRTHRLEGQVAVSRVEWFFPRDVWVSPAAARLTARPPPPPTAPCPAKHTGHGTALSSAADSAGETCDSLRLRYNTR</sequence>
<gene>
    <name evidence="29" type="ORF">H920_09486</name>
</gene>
<dbReference type="GO" id="GO:0005524">
    <property type="term" value="F:ATP binding"/>
    <property type="evidence" value="ECO:0007669"/>
    <property type="project" value="UniProtKB-KW"/>
</dbReference>
<keyword evidence="10" id="KW-1003">Cell membrane</keyword>
<dbReference type="SUPFAM" id="SSF52540">
    <property type="entry name" value="P-loop containing nucleoside triphosphate hydrolases"/>
    <property type="match status" value="1"/>
</dbReference>
<dbReference type="GO" id="GO:0005886">
    <property type="term" value="C:plasma membrane"/>
    <property type="evidence" value="ECO:0007669"/>
    <property type="project" value="UniProtKB-SubCell"/>
</dbReference>
<evidence type="ECO:0000256" key="24">
    <source>
        <dbReference type="ARBA" id="ARBA00067186"/>
    </source>
</evidence>
<evidence type="ECO:0000256" key="6">
    <source>
        <dbReference type="ARBA" id="ARBA00004245"/>
    </source>
</evidence>
<comment type="catalytic activity">
    <reaction evidence="1">
        <text>ATP = 3',5'-cyclic AMP + diphosphate</text>
        <dbReference type="Rhea" id="RHEA:15389"/>
        <dbReference type="ChEBI" id="CHEBI:30616"/>
        <dbReference type="ChEBI" id="CHEBI:33019"/>
        <dbReference type="ChEBI" id="CHEBI:58165"/>
        <dbReference type="EC" id="4.6.1.1"/>
    </reaction>
</comment>
<keyword evidence="14" id="KW-0547">Nucleotide-binding</keyword>
<keyword evidence="17" id="KW-0115">cAMP biosynthesis</keyword>
<dbReference type="Proteomes" id="UP000028990">
    <property type="component" value="Unassembled WGS sequence"/>
</dbReference>
<dbReference type="Gene3D" id="3.30.70.1230">
    <property type="entry name" value="Nucleotide cyclase"/>
    <property type="match status" value="2"/>
</dbReference>
<reference evidence="29 30" key="1">
    <citation type="submission" date="2013-11" db="EMBL/GenBank/DDBJ databases">
        <title>The Damaraland mole rat (Fukomys damarensis) genome and evolution of African mole rats.</title>
        <authorList>
            <person name="Gladyshev V.N."/>
            <person name="Fang X."/>
        </authorList>
    </citation>
    <scope>NUCLEOTIDE SEQUENCE [LARGE SCALE GENOMIC DNA]</scope>
    <source>
        <tissue evidence="29">Liver</tissue>
    </source>
</reference>
<dbReference type="PANTHER" id="PTHR16305:SF32">
    <property type="entry name" value="ADENYLATE CYCLASE TYPE 10"/>
    <property type="match status" value="1"/>
</dbReference>
<comment type="function">
    <text evidence="23">Catalyzes the formation of the signaling molecule cAMP. May function as sensor that mediates responses to changes in cellular bicarbonate and CO(2) levels. Has a critical role in mammalian spermatogenesis by producing the cAMP which regulates cAMP-responsive nuclear factors indispensable for sperm maturation in the epididymis. Induces capacitation, the maturational process that sperm undergo prior to fertilization. Involved in ciliary beat regulation.</text>
</comment>
<keyword evidence="20" id="KW-0456">Lyase</keyword>
<dbReference type="GO" id="GO:0046872">
    <property type="term" value="F:metal ion binding"/>
    <property type="evidence" value="ECO:0007669"/>
    <property type="project" value="UniProtKB-KW"/>
</dbReference>
<evidence type="ECO:0000256" key="18">
    <source>
        <dbReference type="ARBA" id="ARBA00023136"/>
    </source>
</evidence>
<evidence type="ECO:0000256" key="8">
    <source>
        <dbReference type="ARBA" id="ARBA00004556"/>
    </source>
</evidence>
<evidence type="ECO:0000256" key="13">
    <source>
        <dbReference type="ARBA" id="ARBA00022737"/>
    </source>
</evidence>
<feature type="domain" description="Guanylate cyclase" evidence="28">
    <location>
        <begin position="41"/>
        <end position="189"/>
    </location>
</feature>
<dbReference type="Gene3D" id="3.40.50.300">
    <property type="entry name" value="P-loop containing nucleotide triphosphate hydrolases"/>
    <property type="match status" value="1"/>
</dbReference>
<keyword evidence="16" id="KW-0460">Magnesium</keyword>
<keyword evidence="21" id="KW-0539">Nucleus</keyword>
<dbReference type="GO" id="GO:0005856">
    <property type="term" value="C:cytoskeleton"/>
    <property type="evidence" value="ECO:0007669"/>
    <property type="project" value="UniProtKB-SubCell"/>
</dbReference>
<protein>
    <recommendedName>
        <fullName evidence="24">Adenylate cyclase type 10</fullName>
        <ecNumber evidence="9">4.6.1.1</ecNumber>
    </recommendedName>
    <alternativeName>
        <fullName evidence="26">Germ cell soluble adenylyl cyclase</fullName>
    </alternativeName>
    <alternativeName>
        <fullName evidence="25">Testicular soluble adenylyl cyclase</fullName>
    </alternativeName>
</protein>
<keyword evidence="11" id="KW-0963">Cytoplasm</keyword>
<evidence type="ECO:0000256" key="9">
    <source>
        <dbReference type="ARBA" id="ARBA00012201"/>
    </source>
</evidence>
<dbReference type="STRING" id="885580.ENSFDAP00000004410"/>
<dbReference type="InterPro" id="IPR027417">
    <property type="entry name" value="P-loop_NTPase"/>
</dbReference>
<dbReference type="GO" id="GO:0004016">
    <property type="term" value="F:adenylate cyclase activity"/>
    <property type="evidence" value="ECO:0007669"/>
    <property type="project" value="UniProtKB-EC"/>
</dbReference>
<dbReference type="PROSITE" id="PS50125">
    <property type="entry name" value="GUANYLATE_CYCLASE_2"/>
    <property type="match status" value="2"/>
</dbReference>